<dbReference type="Ensembl" id="ENSSANT00000022181.1">
    <property type="protein sequence ID" value="ENSSANP00000020812.1"/>
    <property type="gene ID" value="ENSSANG00000010780.1"/>
</dbReference>
<comment type="catalytic activity">
    <reaction evidence="12">
        <text>L-seryl-[protein] + ATP = O-phospho-L-seryl-[protein] + ADP + H(+)</text>
        <dbReference type="Rhea" id="RHEA:17989"/>
        <dbReference type="Rhea" id="RHEA-COMP:9863"/>
        <dbReference type="Rhea" id="RHEA-COMP:11604"/>
        <dbReference type="ChEBI" id="CHEBI:15378"/>
        <dbReference type="ChEBI" id="CHEBI:29999"/>
        <dbReference type="ChEBI" id="CHEBI:30616"/>
        <dbReference type="ChEBI" id="CHEBI:83421"/>
        <dbReference type="ChEBI" id="CHEBI:456216"/>
        <dbReference type="EC" id="2.7.11.1"/>
    </reaction>
</comment>
<dbReference type="InterPro" id="IPR011009">
    <property type="entry name" value="Kinase-like_dom_sf"/>
</dbReference>
<dbReference type="SMART" id="SM00364">
    <property type="entry name" value="LRR_BAC"/>
    <property type="match status" value="9"/>
</dbReference>
<dbReference type="PANTHER" id="PTHR48005:SF13">
    <property type="entry name" value="SERINE_THREONINE-PROTEIN KINASE DDB_G0278509-RELATED"/>
    <property type="match status" value="1"/>
</dbReference>
<dbReference type="InterPro" id="IPR027417">
    <property type="entry name" value="P-loop_NTPase"/>
</dbReference>
<evidence type="ECO:0000256" key="5">
    <source>
        <dbReference type="ARBA" id="ARBA00022679"/>
    </source>
</evidence>
<evidence type="ECO:0000313" key="16">
    <source>
        <dbReference type="Ensembl" id="ENSSANP00000020812.1"/>
    </source>
</evidence>
<dbReference type="SUPFAM" id="SSF50978">
    <property type="entry name" value="WD40 repeat-like"/>
    <property type="match status" value="1"/>
</dbReference>
<dbReference type="Gene3D" id="1.10.510.10">
    <property type="entry name" value="Transferase(Phosphotransferase) domain 1"/>
    <property type="match status" value="1"/>
</dbReference>
<comment type="cofactor">
    <cofactor evidence="1">
        <name>Mg(2+)</name>
        <dbReference type="ChEBI" id="CHEBI:18420"/>
    </cofactor>
</comment>
<dbReference type="PROSITE" id="PS00107">
    <property type="entry name" value="PROTEIN_KINASE_ATP"/>
    <property type="match status" value="1"/>
</dbReference>
<dbReference type="PROSITE" id="PS50011">
    <property type="entry name" value="PROTEIN_KINASE_DOM"/>
    <property type="match status" value="1"/>
</dbReference>
<dbReference type="Pfam" id="PF23748">
    <property type="entry name" value="Beta-prop_LRRK2"/>
    <property type="match status" value="1"/>
</dbReference>
<dbReference type="InterPro" id="IPR001611">
    <property type="entry name" value="Leu-rich_rpt"/>
</dbReference>
<dbReference type="Gene3D" id="2.130.10.10">
    <property type="entry name" value="YVTN repeat-like/Quinoprotein amine dehydrogenase"/>
    <property type="match status" value="1"/>
</dbReference>
<proteinExistence type="predicted"/>
<dbReference type="InterPro" id="IPR003591">
    <property type="entry name" value="Leu-rich_rpt_typical-subtyp"/>
</dbReference>
<comment type="catalytic activity">
    <reaction evidence="11">
        <text>L-threonyl-[protein] + ATP = O-phospho-L-threonyl-[protein] + ADP + H(+)</text>
        <dbReference type="Rhea" id="RHEA:46608"/>
        <dbReference type="Rhea" id="RHEA-COMP:11060"/>
        <dbReference type="Rhea" id="RHEA-COMP:11605"/>
        <dbReference type="ChEBI" id="CHEBI:15378"/>
        <dbReference type="ChEBI" id="CHEBI:30013"/>
        <dbReference type="ChEBI" id="CHEBI:30616"/>
        <dbReference type="ChEBI" id="CHEBI:61977"/>
        <dbReference type="ChEBI" id="CHEBI:456216"/>
        <dbReference type="EC" id="2.7.11.1"/>
    </reaction>
</comment>
<dbReference type="InterPro" id="IPR056602">
    <property type="entry name" value="Beta-prop_LRRK2"/>
</dbReference>
<evidence type="ECO:0000259" key="15">
    <source>
        <dbReference type="PROSITE" id="PS51424"/>
    </source>
</evidence>
<dbReference type="InterPro" id="IPR016024">
    <property type="entry name" value="ARM-type_fold"/>
</dbReference>
<evidence type="ECO:0000256" key="9">
    <source>
        <dbReference type="ARBA" id="ARBA00022840"/>
    </source>
</evidence>
<dbReference type="Pfam" id="PF23744">
    <property type="entry name" value="ARM_LRRK2"/>
    <property type="match status" value="4"/>
</dbReference>
<dbReference type="InterPro" id="IPR008271">
    <property type="entry name" value="Ser/Thr_kinase_AS"/>
</dbReference>
<dbReference type="GO" id="GO:0009966">
    <property type="term" value="P:regulation of signal transduction"/>
    <property type="evidence" value="ECO:0007669"/>
    <property type="project" value="UniProtKB-ARBA"/>
</dbReference>
<keyword evidence="3" id="KW-0723">Serine/threonine-protein kinase</keyword>
<dbReference type="Gene3D" id="1.25.40.20">
    <property type="entry name" value="Ankyrin repeat-containing domain"/>
    <property type="match status" value="1"/>
</dbReference>
<dbReference type="Pfam" id="PF13855">
    <property type="entry name" value="LRR_8"/>
    <property type="match status" value="1"/>
</dbReference>
<reference evidence="16" key="2">
    <citation type="submission" date="2025-09" db="UniProtKB">
        <authorList>
            <consortium name="Ensembl"/>
        </authorList>
    </citation>
    <scope>IDENTIFICATION</scope>
</reference>
<dbReference type="InterPro" id="IPR017441">
    <property type="entry name" value="Protein_kinase_ATP_BS"/>
</dbReference>
<dbReference type="Pfam" id="PF00560">
    <property type="entry name" value="LRR_1"/>
    <property type="match status" value="1"/>
</dbReference>
<dbReference type="GO" id="GO:0005524">
    <property type="term" value="F:ATP binding"/>
    <property type="evidence" value="ECO:0007669"/>
    <property type="project" value="UniProtKB-UniRule"/>
</dbReference>
<dbReference type="InterPro" id="IPR015943">
    <property type="entry name" value="WD40/YVTN_repeat-like_dom_sf"/>
</dbReference>
<dbReference type="GO" id="GO:0005737">
    <property type="term" value="C:cytoplasm"/>
    <property type="evidence" value="ECO:0007669"/>
    <property type="project" value="UniProtKB-ARBA"/>
</dbReference>
<evidence type="ECO:0000256" key="3">
    <source>
        <dbReference type="ARBA" id="ARBA00022527"/>
    </source>
</evidence>
<dbReference type="Pfam" id="PF08477">
    <property type="entry name" value="Roc"/>
    <property type="match status" value="1"/>
</dbReference>
<dbReference type="SMART" id="SM00369">
    <property type="entry name" value="LRR_TYP"/>
    <property type="match status" value="9"/>
</dbReference>
<dbReference type="FunFam" id="3.40.50.300:FF:000656">
    <property type="entry name" value="Leucine-rich repeat serine/threonine-protein kinase 2"/>
    <property type="match status" value="1"/>
</dbReference>
<dbReference type="Pfam" id="PF00069">
    <property type="entry name" value="Pkinase"/>
    <property type="match status" value="1"/>
</dbReference>
<dbReference type="PANTHER" id="PTHR48005">
    <property type="entry name" value="LEUCINE RICH REPEAT KINASE 2"/>
    <property type="match status" value="1"/>
</dbReference>
<evidence type="ECO:0000256" key="12">
    <source>
        <dbReference type="ARBA" id="ARBA00048679"/>
    </source>
</evidence>
<evidence type="ECO:0000256" key="13">
    <source>
        <dbReference type="PROSITE-ProRule" id="PRU10141"/>
    </source>
</evidence>
<keyword evidence="8" id="KW-0418">Kinase</keyword>
<feature type="domain" description="Roc" evidence="15">
    <location>
        <begin position="1030"/>
        <end position="1211"/>
    </location>
</feature>
<dbReference type="InterPro" id="IPR032675">
    <property type="entry name" value="LRR_dom_sf"/>
</dbReference>
<organism evidence="16 17">
    <name type="scientific">Sinocyclocheilus anshuiensis</name>
    <dbReference type="NCBI Taxonomy" id="1608454"/>
    <lineage>
        <taxon>Eukaryota</taxon>
        <taxon>Metazoa</taxon>
        <taxon>Chordata</taxon>
        <taxon>Craniata</taxon>
        <taxon>Vertebrata</taxon>
        <taxon>Euteleostomi</taxon>
        <taxon>Actinopterygii</taxon>
        <taxon>Neopterygii</taxon>
        <taxon>Teleostei</taxon>
        <taxon>Ostariophysi</taxon>
        <taxon>Cypriniformes</taxon>
        <taxon>Cyprinidae</taxon>
        <taxon>Cyprininae</taxon>
        <taxon>Sinocyclocheilus</taxon>
    </lineage>
</organism>
<dbReference type="SUPFAM" id="SSF52058">
    <property type="entry name" value="L domain-like"/>
    <property type="match status" value="1"/>
</dbReference>
<dbReference type="PROSITE" id="PS51424">
    <property type="entry name" value="ROC"/>
    <property type="match status" value="1"/>
</dbReference>
<dbReference type="InterPro" id="IPR011989">
    <property type="entry name" value="ARM-like"/>
</dbReference>
<sequence length="2178" mass="243199">MADKEELGIRLKKLLVRLNLQEGKQMGTMVQIMQDLLFLSHTDHCGDDILFSSQVGWSLLCRLMEICPTTLDSLANPDEYEFTEFNENKDHEVVLDALRRFMDSENVVLQALRVLIPLAAPASNIEILMSKPIKCYSLLCQAMDMWLDSEAIQEAGCCLLRKFTSGDYYNILVLNGVHKVVVKACVAYPKNATVQTTGLSCLSALGEFGLFLAHRPPLHSLIMAAMLFHSSSAEVFQAASCTLHTLIQCRMRALLLSHGIHVNIVHLMQKHANSSAVCESACRLLYTLFQGARASLDDGTLMLGQILTALKTHNFIPEVQLEGLRASLVLLSPGRLSVCFLSLFISSEEIQECGLGVLSALADSSGAVDLMCQQGAIDTVLHTLQMFPQEQIHYWGLSLLFHLISKKKLSRMMVPVLASVLVSSVRQHKEDTVMLLKVAQYSYYQFIVKRFVVFDVFFLQGMSCLCLSKMVADSEILYTLLERACEDGDVDMAECFIHLGADINKKTKSDSLIYQVCDRGAPLALLELLVSAGVHEQQLRGALSVCVRRGDDPAITLLLGRLGLDHANNALCLGSFRLRQMKASWLSALLSERKTQSPVTKKNSESMKAWSSCFITWRVMVRWFSHTVNKQVISLDVGLFLLPFQSRFMFYSLVKSVCFCFKCTGQGFMESSTPGAFPLAIDKEPIRLLDLSGNELGSLSCLMGASALKQQIESLLRLDLSGNSLSELPSVLCQHLRGLTRLDLQGNQLQSLPVELLGLPALSTLNVSRNCIGPLLLLDPTVCSPALRQLNLSFNQITVFPFQLGQAMDRLEELSLEGNQISALSLPLRLAELKVLDISKNQVKIISDNFLTECLKLETFIASVNQISSLSHLPSKITTVKLSQNNFTSVPEIIISLPNLRSVDMRNNSISVLPGPALWVSVNLRELMFSHNHISVLDLSGPVYKWARLEKLHLSSNKLTEIPPQIGMLEDLTSLDFSQNEGLRSLPDEMGKLVHLWDLPLDGLQLQMDLKHIGNKTKDIIRFLQQRLKKAVPYYRMKLIVVGSPCSGKSSLIHQLMKLKRCQWRSDQHTVGVSVRDWAIRNKDKRNMLLNVWEFSGGEECSGFHPHFMSSRALYLVLYDLSKGPSEIDAIKPWLFNIKAVAGQSPVIVVGTHADVCEEHHQQECVRKLREELLSQPCFPVIKENHILCACEESESISRLRKAMYRELIGFKIQGQPVMGQLIPDCYVELERRVLQERSHVPTDFPVLRHSRLLEIIQETQLQLEEGELPHAIHFLSEAGVLLHFDDPVLQLKDLYFIDPQWLSNIISQTLTLRSTGQWDSTRGVVQRTTVEKFLNKSRCFPKDHLTQYFKLLEKFQIALPFRDDQLLIPSSLSDQRPVIELPHCENSEVIVRLYEMPYFPMGYWSRQISRLLEVSAFLLYSKEKALRPNRIYWRKGIYLSWSAEAYCLVEALSLEDNPASFIKITVPCSLKGCVLFGQVVDHIDSLLEEWFPGLLVTDVHGSGETLLKKWALYSFSDGNKCQKMLLEDLLSKINADGLLVNPEDPSCTLPISQISPDLVLCDQPTSTILDPEQLEMELSMEYMLGDGGFGSVYKAVYKNEEVAVKIFNKHASTLYVHRLERQELAVLGRLCHLSLVGLLAAGCNPHILVMELAPYGSLDSLFERENSSLSRKLQHRIALHLHNTQNYLHSSMIIYRDLKPHNVLLFNLKTDAEVIAKITDFGIAQYCCSMGVRSSEGTPGFRAPEVARGNVIYNVQADVYSFGLLLYDLLTYGERISDGMKFPSEFDEVAVQGKLPGNMLLLDCLRENPQDRPTSAQLFDRLNSVEMLCLMRELTSMSLPGECFTVSGASGGADGGKNTCVWIGGGSCSQKLGCVTSLDLETGGSLSQVCILLAPGSCSDWLVAGTQSGSLFIVDTIKAEVLHCLKSVKDSVTSLYFHTDLHHRYLKNYLLVGTADGSLVIYEDSALKVKNGGPVKTLQVGDVNTPLMCLGPSSHPQERRGLWAACGSRVISLTVGYDINRSIDTKPKQLFPSDPCISRLAVDKHVYVSKRGGHTVEVWDKKTERMVNLIDCAHSTKKPKAQSEDQSRQMVPSSAIVKALLVQHSGTLWIGMKAGHILLVEVSSCQLLQTISPHCHSLRCMGSVLLGTVPVSFLLWVKKHSKVQLIAFIWKPVSATE</sequence>
<dbReference type="Gene3D" id="3.30.200.20">
    <property type="entry name" value="Phosphorylase Kinase, domain 1"/>
    <property type="match status" value="1"/>
</dbReference>
<accession>A0A671LNK8</accession>
<evidence type="ECO:0000256" key="1">
    <source>
        <dbReference type="ARBA" id="ARBA00001946"/>
    </source>
</evidence>
<dbReference type="PROSITE" id="PS51450">
    <property type="entry name" value="LRR"/>
    <property type="match status" value="3"/>
</dbReference>
<dbReference type="InterPro" id="IPR036770">
    <property type="entry name" value="Ankyrin_rpt-contain_sf"/>
</dbReference>
<evidence type="ECO:0000256" key="6">
    <source>
        <dbReference type="ARBA" id="ARBA00022737"/>
    </source>
</evidence>
<dbReference type="Gene3D" id="3.80.10.10">
    <property type="entry name" value="Ribonuclease Inhibitor"/>
    <property type="match status" value="3"/>
</dbReference>
<dbReference type="SMART" id="SM00220">
    <property type="entry name" value="S_TKc"/>
    <property type="match status" value="1"/>
</dbReference>
<feature type="binding site" evidence="13">
    <location>
        <position position="1606"/>
    </location>
    <ligand>
        <name>ATP</name>
        <dbReference type="ChEBI" id="CHEBI:30616"/>
    </ligand>
</feature>
<dbReference type="Gene3D" id="3.30.70.1390">
    <property type="entry name" value="ROC domain from the Parkinson's disease-associated leucine-rich repeat kinase 2"/>
    <property type="match status" value="1"/>
</dbReference>
<evidence type="ECO:0000256" key="7">
    <source>
        <dbReference type="ARBA" id="ARBA00022741"/>
    </source>
</evidence>
<dbReference type="GO" id="GO:0005525">
    <property type="term" value="F:GTP binding"/>
    <property type="evidence" value="ECO:0007669"/>
    <property type="project" value="UniProtKB-KW"/>
</dbReference>
<dbReference type="SUPFAM" id="SSF52540">
    <property type="entry name" value="P-loop containing nucleoside triphosphate hydrolases"/>
    <property type="match status" value="1"/>
</dbReference>
<feature type="domain" description="Protein kinase" evidence="14">
    <location>
        <begin position="1579"/>
        <end position="1829"/>
    </location>
</feature>
<protein>
    <recommendedName>
        <fullName evidence="2">non-specific serine/threonine protein kinase</fullName>
        <ecNumber evidence="2">2.7.11.1</ecNumber>
    </recommendedName>
</protein>
<dbReference type="InterPro" id="IPR056593">
    <property type="entry name" value="ANK_LRRK2"/>
</dbReference>
<dbReference type="PROSITE" id="PS00108">
    <property type="entry name" value="PROTEIN_KINASE_ST"/>
    <property type="match status" value="1"/>
</dbReference>
<keyword evidence="17" id="KW-1185">Reference proteome</keyword>
<dbReference type="Gene3D" id="3.40.50.300">
    <property type="entry name" value="P-loop containing nucleotide triphosphate hydrolases"/>
    <property type="match status" value="1"/>
</dbReference>
<dbReference type="InterPro" id="IPR020859">
    <property type="entry name" value="ROC"/>
</dbReference>
<dbReference type="GO" id="GO:0004674">
    <property type="term" value="F:protein serine/threonine kinase activity"/>
    <property type="evidence" value="ECO:0007669"/>
    <property type="project" value="UniProtKB-KW"/>
</dbReference>
<dbReference type="InterPro" id="IPR057263">
    <property type="entry name" value="COR-B"/>
</dbReference>
<dbReference type="InterPro" id="IPR051420">
    <property type="entry name" value="Ser_Thr_Kinases_DiverseReg"/>
</dbReference>
<evidence type="ECO:0000256" key="2">
    <source>
        <dbReference type="ARBA" id="ARBA00012513"/>
    </source>
</evidence>
<keyword evidence="6" id="KW-0677">Repeat</keyword>
<evidence type="ECO:0000256" key="8">
    <source>
        <dbReference type="ARBA" id="ARBA00022777"/>
    </source>
</evidence>
<dbReference type="SUPFAM" id="SSF56112">
    <property type="entry name" value="Protein kinase-like (PK-like)"/>
    <property type="match status" value="1"/>
</dbReference>
<dbReference type="Proteomes" id="UP000472260">
    <property type="component" value="Unassembled WGS sequence"/>
</dbReference>
<dbReference type="InterPro" id="IPR032171">
    <property type="entry name" value="COR-A"/>
</dbReference>
<dbReference type="SUPFAM" id="SSF48371">
    <property type="entry name" value="ARM repeat"/>
    <property type="match status" value="1"/>
</dbReference>
<dbReference type="Pfam" id="PF16095">
    <property type="entry name" value="COR-A"/>
    <property type="match status" value="1"/>
</dbReference>
<dbReference type="Pfam" id="PF23745">
    <property type="entry name" value="ANK_LRRK2"/>
    <property type="match status" value="1"/>
</dbReference>
<keyword evidence="9 13" id="KW-0067">ATP-binding</keyword>
<evidence type="ECO:0000259" key="14">
    <source>
        <dbReference type="PROSITE" id="PS50011"/>
    </source>
</evidence>
<evidence type="ECO:0000256" key="11">
    <source>
        <dbReference type="ARBA" id="ARBA00047899"/>
    </source>
</evidence>
<gene>
    <name evidence="16" type="primary">lrrk2</name>
</gene>
<dbReference type="EC" id="2.7.11.1" evidence="2"/>
<dbReference type="InterPro" id="IPR000719">
    <property type="entry name" value="Prot_kinase_dom"/>
</dbReference>
<evidence type="ECO:0000256" key="4">
    <source>
        <dbReference type="ARBA" id="ARBA00022614"/>
    </source>
</evidence>
<name>A0A671LNK8_9TELE</name>
<reference evidence="16" key="1">
    <citation type="submission" date="2025-08" db="UniProtKB">
        <authorList>
            <consortium name="Ensembl"/>
        </authorList>
    </citation>
    <scope>IDENTIFICATION</scope>
</reference>
<keyword evidence="4" id="KW-0433">Leucine-rich repeat</keyword>
<dbReference type="GO" id="GO:0007154">
    <property type="term" value="P:cell communication"/>
    <property type="evidence" value="ECO:0007669"/>
    <property type="project" value="UniProtKB-ARBA"/>
</dbReference>
<dbReference type="InterPro" id="IPR036322">
    <property type="entry name" value="WD40_repeat_dom_sf"/>
</dbReference>
<keyword evidence="7 13" id="KW-0547">Nucleotide-binding</keyword>
<dbReference type="Pfam" id="PF25497">
    <property type="entry name" value="COR-B"/>
    <property type="match status" value="1"/>
</dbReference>
<dbReference type="SUPFAM" id="SSF48403">
    <property type="entry name" value="Ankyrin repeat"/>
    <property type="match status" value="1"/>
</dbReference>
<dbReference type="Gene3D" id="1.25.10.10">
    <property type="entry name" value="Leucine-rich Repeat Variant"/>
    <property type="match status" value="1"/>
</dbReference>
<evidence type="ECO:0000313" key="17">
    <source>
        <dbReference type="Proteomes" id="UP000472260"/>
    </source>
</evidence>
<dbReference type="InterPro" id="IPR056597">
    <property type="entry name" value="ARM_LRRK2"/>
</dbReference>
<dbReference type="FunFam" id="3.80.10.10:FF:000110">
    <property type="entry name" value="Leucine-rich repeat serine/threonine-protein kinase 2"/>
    <property type="match status" value="1"/>
</dbReference>
<keyword evidence="5" id="KW-0808">Transferase</keyword>
<keyword evidence="10" id="KW-0342">GTP-binding</keyword>
<evidence type="ECO:0000256" key="10">
    <source>
        <dbReference type="ARBA" id="ARBA00023134"/>
    </source>
</evidence>